<gene>
    <name evidence="10" type="primary">11406793</name>
    <name evidence="8" type="ordered locus">MTR_8g088470</name>
    <name evidence="9" type="ORF">MtrunA17_Chr8g0380501</name>
</gene>
<evidence type="ECO:0000256" key="2">
    <source>
        <dbReference type="ARBA" id="ARBA00010617"/>
    </source>
</evidence>
<accession>G7L8R8</accession>
<dbReference type="Gene3D" id="1.10.630.10">
    <property type="entry name" value="Cytochrome P450"/>
    <property type="match status" value="1"/>
</dbReference>
<evidence type="ECO:0000256" key="5">
    <source>
        <dbReference type="ARBA" id="ARBA00023002"/>
    </source>
</evidence>
<evidence type="ECO:0000313" key="9">
    <source>
        <dbReference type="EMBL" id="RHN42764.1"/>
    </source>
</evidence>
<dbReference type="GO" id="GO:0004497">
    <property type="term" value="F:monooxygenase activity"/>
    <property type="evidence" value="ECO:0007669"/>
    <property type="project" value="UniProtKB-KW"/>
</dbReference>
<dbReference type="AlphaFoldDB" id="G7L8R8"/>
<evidence type="ECO:0000313" key="10">
    <source>
        <dbReference type="EnsemblPlants" id="AET04408"/>
    </source>
</evidence>
<dbReference type="EMBL" id="PSQE01000008">
    <property type="protein sequence ID" value="RHN42764.1"/>
    <property type="molecule type" value="Genomic_DNA"/>
</dbReference>
<dbReference type="KEGG" id="mtr:11406793"/>
<evidence type="ECO:0000313" key="11">
    <source>
        <dbReference type="Proteomes" id="UP000002051"/>
    </source>
</evidence>
<reference evidence="8 11" key="2">
    <citation type="journal article" date="2014" name="BMC Genomics">
        <title>An improved genome release (version Mt4.0) for the model legume Medicago truncatula.</title>
        <authorList>
            <person name="Tang H."/>
            <person name="Krishnakumar V."/>
            <person name="Bidwell S."/>
            <person name="Rosen B."/>
            <person name="Chan A."/>
            <person name="Zhou S."/>
            <person name="Gentzbittel L."/>
            <person name="Childs K.L."/>
            <person name="Yandell M."/>
            <person name="Gundlach H."/>
            <person name="Mayer K.F."/>
            <person name="Schwartz D.C."/>
            <person name="Town C.D."/>
        </authorList>
    </citation>
    <scope>GENOME REANNOTATION</scope>
    <source>
        <strain evidence="10 11">cv. Jemalong A17</strain>
    </source>
</reference>
<name>G7L8R8_MEDTR</name>
<dbReference type="Gramene" id="rna49251">
    <property type="protein sequence ID" value="RHN42764.1"/>
    <property type="gene ID" value="gene49251"/>
</dbReference>
<dbReference type="GO" id="GO:0020037">
    <property type="term" value="F:heme binding"/>
    <property type="evidence" value="ECO:0007669"/>
    <property type="project" value="InterPro"/>
</dbReference>
<dbReference type="Proteomes" id="UP000002051">
    <property type="component" value="Chromosome 8"/>
</dbReference>
<keyword evidence="7" id="KW-0503">Monooxygenase</keyword>
<dbReference type="PaxDb" id="3880-AET04408"/>
<dbReference type="InterPro" id="IPR036396">
    <property type="entry name" value="Cyt_P450_sf"/>
</dbReference>
<evidence type="ECO:0000256" key="6">
    <source>
        <dbReference type="ARBA" id="ARBA00023004"/>
    </source>
</evidence>
<keyword evidence="6" id="KW-0408">Iron</keyword>
<organism evidence="8 11">
    <name type="scientific">Medicago truncatula</name>
    <name type="common">Barrel medic</name>
    <name type="synonym">Medicago tribuloides</name>
    <dbReference type="NCBI Taxonomy" id="3880"/>
    <lineage>
        <taxon>Eukaryota</taxon>
        <taxon>Viridiplantae</taxon>
        <taxon>Streptophyta</taxon>
        <taxon>Embryophyta</taxon>
        <taxon>Tracheophyta</taxon>
        <taxon>Spermatophyta</taxon>
        <taxon>Magnoliopsida</taxon>
        <taxon>eudicotyledons</taxon>
        <taxon>Gunneridae</taxon>
        <taxon>Pentapetalae</taxon>
        <taxon>rosids</taxon>
        <taxon>fabids</taxon>
        <taxon>Fabales</taxon>
        <taxon>Fabaceae</taxon>
        <taxon>Papilionoideae</taxon>
        <taxon>50 kb inversion clade</taxon>
        <taxon>NPAAA clade</taxon>
        <taxon>Hologalegina</taxon>
        <taxon>IRL clade</taxon>
        <taxon>Trifolieae</taxon>
        <taxon>Medicago</taxon>
    </lineage>
</organism>
<reference evidence="10" key="3">
    <citation type="submission" date="2015-04" db="UniProtKB">
        <authorList>
            <consortium name="EnsemblPlants"/>
        </authorList>
    </citation>
    <scope>IDENTIFICATION</scope>
    <source>
        <strain evidence="10">cv. Jemalong A17</strain>
    </source>
</reference>
<protein>
    <submittedName>
        <fullName evidence="8">Cytochrome P450 family protein</fullName>
    </submittedName>
    <submittedName>
        <fullName evidence="9">Putative cytochrome P450</fullName>
    </submittedName>
</protein>
<dbReference type="CDD" id="cd11064">
    <property type="entry name" value="CYP86A"/>
    <property type="match status" value="1"/>
</dbReference>
<dbReference type="Proteomes" id="UP000265566">
    <property type="component" value="Chromosome 8"/>
</dbReference>
<evidence type="ECO:0000313" key="8">
    <source>
        <dbReference type="EMBL" id="AET04408.1"/>
    </source>
</evidence>
<dbReference type="STRING" id="3880.G7L8R8"/>
<proteinExistence type="inferred from homology"/>
<dbReference type="PANTHER" id="PTHR24296">
    <property type="entry name" value="CYTOCHROME P450"/>
    <property type="match status" value="1"/>
</dbReference>
<dbReference type="Pfam" id="PF00067">
    <property type="entry name" value="p450"/>
    <property type="match status" value="1"/>
</dbReference>
<comment type="cofactor">
    <cofactor evidence="1">
        <name>heme</name>
        <dbReference type="ChEBI" id="CHEBI:30413"/>
    </cofactor>
</comment>
<reference evidence="8 11" key="1">
    <citation type="journal article" date="2011" name="Nature">
        <title>The Medicago genome provides insight into the evolution of rhizobial symbioses.</title>
        <authorList>
            <person name="Young N.D."/>
            <person name="Debelle F."/>
            <person name="Oldroyd G.E."/>
            <person name="Geurts R."/>
            <person name="Cannon S.B."/>
            <person name="Udvardi M.K."/>
            <person name="Benedito V.A."/>
            <person name="Mayer K.F."/>
            <person name="Gouzy J."/>
            <person name="Schoof H."/>
            <person name="Van de Peer Y."/>
            <person name="Proost S."/>
            <person name="Cook D.R."/>
            <person name="Meyers B.C."/>
            <person name="Spannagl M."/>
            <person name="Cheung F."/>
            <person name="De Mita S."/>
            <person name="Krishnakumar V."/>
            <person name="Gundlach H."/>
            <person name="Zhou S."/>
            <person name="Mudge J."/>
            <person name="Bharti A.K."/>
            <person name="Murray J.D."/>
            <person name="Naoumkina M.A."/>
            <person name="Rosen B."/>
            <person name="Silverstein K.A."/>
            <person name="Tang H."/>
            <person name="Rombauts S."/>
            <person name="Zhao P.X."/>
            <person name="Zhou P."/>
            <person name="Barbe V."/>
            <person name="Bardou P."/>
            <person name="Bechner M."/>
            <person name="Bellec A."/>
            <person name="Berger A."/>
            <person name="Berges H."/>
            <person name="Bidwell S."/>
            <person name="Bisseling T."/>
            <person name="Choisne N."/>
            <person name="Couloux A."/>
            <person name="Denny R."/>
            <person name="Deshpande S."/>
            <person name="Dai X."/>
            <person name="Doyle J.J."/>
            <person name="Dudez A.M."/>
            <person name="Farmer A.D."/>
            <person name="Fouteau S."/>
            <person name="Franken C."/>
            <person name="Gibelin C."/>
            <person name="Gish J."/>
            <person name="Goldstein S."/>
            <person name="Gonzalez A.J."/>
            <person name="Green P.J."/>
            <person name="Hallab A."/>
            <person name="Hartog M."/>
            <person name="Hua A."/>
            <person name="Humphray S.J."/>
            <person name="Jeong D.H."/>
            <person name="Jing Y."/>
            <person name="Jocker A."/>
            <person name="Kenton S.M."/>
            <person name="Kim D.J."/>
            <person name="Klee K."/>
            <person name="Lai H."/>
            <person name="Lang C."/>
            <person name="Lin S."/>
            <person name="Macmil S.L."/>
            <person name="Magdelenat G."/>
            <person name="Matthews L."/>
            <person name="McCorrison J."/>
            <person name="Monaghan E.L."/>
            <person name="Mun J.H."/>
            <person name="Najar F.Z."/>
            <person name="Nicholson C."/>
            <person name="Noirot C."/>
            <person name="O'Bleness M."/>
            <person name="Paule C.R."/>
            <person name="Poulain J."/>
            <person name="Prion F."/>
            <person name="Qin B."/>
            <person name="Qu C."/>
            <person name="Retzel E.F."/>
            <person name="Riddle C."/>
            <person name="Sallet E."/>
            <person name="Samain S."/>
            <person name="Samson N."/>
            <person name="Sanders I."/>
            <person name="Saurat O."/>
            <person name="Scarpelli C."/>
            <person name="Schiex T."/>
            <person name="Segurens B."/>
            <person name="Severin A.J."/>
            <person name="Sherrier D.J."/>
            <person name="Shi R."/>
            <person name="Sims S."/>
            <person name="Singer S.R."/>
            <person name="Sinharoy S."/>
            <person name="Sterck L."/>
            <person name="Viollet A."/>
            <person name="Wang B.B."/>
            <person name="Wang K."/>
            <person name="Wang M."/>
            <person name="Wang X."/>
            <person name="Warfsmann J."/>
            <person name="Weissenbach J."/>
            <person name="White D.D."/>
            <person name="White J.D."/>
            <person name="Wiley G.B."/>
            <person name="Wincker P."/>
            <person name="Xing Y."/>
            <person name="Yang L."/>
            <person name="Yao Z."/>
            <person name="Ying F."/>
            <person name="Zhai J."/>
            <person name="Zhou L."/>
            <person name="Zuber A."/>
            <person name="Denarie J."/>
            <person name="Dixon R.A."/>
            <person name="May G.D."/>
            <person name="Schwartz D.C."/>
            <person name="Rogers J."/>
            <person name="Quetier F."/>
            <person name="Town C.D."/>
            <person name="Roe B.A."/>
        </authorList>
    </citation>
    <scope>NUCLEOTIDE SEQUENCE [LARGE SCALE GENOMIC DNA]</scope>
    <source>
        <strain evidence="8">A17</strain>
        <strain evidence="10 11">cv. Jemalong A17</strain>
    </source>
</reference>
<dbReference type="GO" id="GO:0016705">
    <property type="term" value="F:oxidoreductase activity, acting on paired donors, with incorporation or reduction of molecular oxygen"/>
    <property type="evidence" value="ECO:0007669"/>
    <property type="project" value="InterPro"/>
</dbReference>
<comment type="similarity">
    <text evidence="2">Belongs to the cytochrome P450 family.</text>
</comment>
<evidence type="ECO:0000256" key="1">
    <source>
        <dbReference type="ARBA" id="ARBA00001971"/>
    </source>
</evidence>
<dbReference type="EnsemblPlants" id="AET04408">
    <property type="protein sequence ID" value="AET04408"/>
    <property type="gene ID" value="MTR_8g088470"/>
</dbReference>
<dbReference type="InterPro" id="IPR002401">
    <property type="entry name" value="Cyt_P450_E_grp-I"/>
</dbReference>
<evidence type="ECO:0000256" key="7">
    <source>
        <dbReference type="ARBA" id="ARBA00023033"/>
    </source>
</evidence>
<dbReference type="InterPro" id="IPR001128">
    <property type="entry name" value="Cyt_P450"/>
</dbReference>
<dbReference type="OMA" id="IHYWRLN"/>
<reference evidence="9" key="4">
    <citation type="journal article" date="2018" name="Nat. Plants">
        <title>Whole-genome landscape of Medicago truncatula symbiotic genes.</title>
        <authorList>
            <person name="Pecrix Y."/>
            <person name="Gamas P."/>
            <person name="Carrere S."/>
        </authorList>
    </citation>
    <scope>NUCLEOTIDE SEQUENCE</scope>
    <source>
        <tissue evidence="9">Leaves</tissue>
    </source>
</reference>
<keyword evidence="11" id="KW-1185">Reference proteome</keyword>
<dbReference type="EMBL" id="CM001224">
    <property type="protein sequence ID" value="AET04408.1"/>
    <property type="molecule type" value="Genomic_DNA"/>
</dbReference>
<keyword evidence="5" id="KW-0560">Oxidoreductase</keyword>
<keyword evidence="4" id="KW-0479">Metal-binding</keyword>
<sequence length="493" mass="56940">MDVFVIVAVLLFVAIHYWRLNRNTPITKWPFMGMLPGFLRNVSNFHDYTNSLLKQNGGTFIFEGAWLTNMNIVFTSDPLNVQHITSTSFENYGKGNEFTEIFEVLGDGIFRSDSHTWKYNRTLLHSIFKQESFKVFLHKTIEKKISSCLLMFLDHACKKGMQVDLQDVFQRLTFDNICCVVLGFDPACLSIDLPEISCEKAFTQAENTLFYRHVRPRFFWKLQKWLQVGEEKKFSENIKIIDQWLYSEIKSKRETQGHKQLDLLNTLTFEVGDGQNLIDDKFLRDTAINLLAAGRDTISSALTWFFWLVATHPFVEAKILEEVRENLSSREDNNWKDLGMEGLSKLIYLHGALCEALRLYPPIPFEHKSNLKSDVLPSGHVIKSNTMILYSLYSIGRVEEIWGEDCLEFKPERWVSKKGGTIHVPSYKFIAFNAGPRSRLGKDISFIELKMVAIAILLNYHIQVVEGHPIIPSLSVVLHMKHGLKINVKKRSF</sequence>
<dbReference type="GO" id="GO:0005506">
    <property type="term" value="F:iron ion binding"/>
    <property type="evidence" value="ECO:0007669"/>
    <property type="project" value="InterPro"/>
</dbReference>
<dbReference type="PRINTS" id="PR00463">
    <property type="entry name" value="EP450I"/>
</dbReference>
<evidence type="ECO:0000256" key="4">
    <source>
        <dbReference type="ARBA" id="ARBA00022723"/>
    </source>
</evidence>
<dbReference type="eggNOG" id="KOG0157">
    <property type="taxonomic scope" value="Eukaryota"/>
</dbReference>
<dbReference type="SUPFAM" id="SSF48264">
    <property type="entry name" value="Cytochrome P450"/>
    <property type="match status" value="1"/>
</dbReference>
<dbReference type="HOGENOM" id="CLU_001570_27_2_1"/>
<evidence type="ECO:0000256" key="3">
    <source>
        <dbReference type="ARBA" id="ARBA00022617"/>
    </source>
</evidence>
<keyword evidence="3" id="KW-0349">Heme</keyword>
<dbReference type="OrthoDB" id="1470350at2759"/>